<dbReference type="EMBL" id="QVIA01000013">
    <property type="protein sequence ID" value="RGC31268.1"/>
    <property type="molecule type" value="Genomic_DNA"/>
</dbReference>
<dbReference type="Proteomes" id="UP000261111">
    <property type="component" value="Unassembled WGS sequence"/>
</dbReference>
<name>A0A3E2WV07_9FIRM</name>
<proteinExistence type="predicted"/>
<dbReference type="AlphaFoldDB" id="A0A3E2WV07"/>
<organism evidence="1 2">
    <name type="scientific">Hungatella hathewayi</name>
    <dbReference type="NCBI Taxonomy" id="154046"/>
    <lineage>
        <taxon>Bacteria</taxon>
        <taxon>Bacillati</taxon>
        <taxon>Bacillota</taxon>
        <taxon>Clostridia</taxon>
        <taxon>Lachnospirales</taxon>
        <taxon>Lachnospiraceae</taxon>
        <taxon>Hungatella</taxon>
    </lineage>
</organism>
<dbReference type="RefSeq" id="WP_117440991.1">
    <property type="nucleotide sequence ID" value="NZ_QVIA01000013.1"/>
</dbReference>
<dbReference type="GeneID" id="93332329"/>
<comment type="caution">
    <text evidence="1">The sequence shown here is derived from an EMBL/GenBank/DDBJ whole genome shotgun (WGS) entry which is preliminary data.</text>
</comment>
<evidence type="ECO:0000313" key="2">
    <source>
        <dbReference type="Proteomes" id="UP000261111"/>
    </source>
</evidence>
<evidence type="ECO:0000313" key="1">
    <source>
        <dbReference type="EMBL" id="RGC31268.1"/>
    </source>
</evidence>
<protein>
    <submittedName>
        <fullName evidence="1">Uncharacterized protein</fullName>
    </submittedName>
</protein>
<reference evidence="1 2" key="1">
    <citation type="submission" date="2018-08" db="EMBL/GenBank/DDBJ databases">
        <title>A genome reference for cultivated species of the human gut microbiota.</title>
        <authorList>
            <person name="Zou Y."/>
            <person name="Xue W."/>
            <person name="Luo G."/>
        </authorList>
    </citation>
    <scope>NUCLEOTIDE SEQUENCE [LARGE SCALE GENOMIC DNA]</scope>
    <source>
        <strain evidence="1 2">AF19-21</strain>
    </source>
</reference>
<accession>A0A3E2WV07</accession>
<gene>
    <name evidence="1" type="ORF">DWX41_12910</name>
</gene>
<sequence length="127" mass="15367">MNKEIETKLIECHILMVEALKGYEDRAYQSNKLFELRQYSNQLPDEMNKKITEYANNTIRPMVYDSDYWSFIEKDEQYGSYNEDNHFVVDSDRSLECIIFRKYHHICDLHEKLNAFMSKEFHLDYGC</sequence>